<dbReference type="AlphaFoldDB" id="A0AAW1VCL8"/>
<reference evidence="1 2" key="1">
    <citation type="submission" date="2023-03" db="EMBL/GenBank/DDBJ databases">
        <title>Genome insight into feeding habits of ladybird beetles.</title>
        <authorList>
            <person name="Li H.-S."/>
            <person name="Huang Y.-H."/>
            <person name="Pang H."/>
        </authorList>
    </citation>
    <scope>NUCLEOTIDE SEQUENCE [LARGE SCALE GENOMIC DNA]</scope>
    <source>
        <strain evidence="1">SYSU_2023b</strain>
        <tissue evidence="1">Whole body</tissue>
    </source>
</reference>
<name>A0AAW1VCL8_9CUCU</name>
<dbReference type="PANTHER" id="PTHR10773:SF19">
    <property type="match status" value="1"/>
</dbReference>
<comment type="caution">
    <text evidence="1">The sequence shown here is derived from an EMBL/GenBank/DDBJ whole genome shotgun (WGS) entry which is preliminary data.</text>
</comment>
<keyword evidence="2" id="KW-1185">Reference proteome</keyword>
<organism evidence="1 2">
    <name type="scientific">Henosepilachna vigintioctopunctata</name>
    <dbReference type="NCBI Taxonomy" id="420089"/>
    <lineage>
        <taxon>Eukaryota</taxon>
        <taxon>Metazoa</taxon>
        <taxon>Ecdysozoa</taxon>
        <taxon>Arthropoda</taxon>
        <taxon>Hexapoda</taxon>
        <taxon>Insecta</taxon>
        <taxon>Pterygota</taxon>
        <taxon>Neoptera</taxon>
        <taxon>Endopterygota</taxon>
        <taxon>Coleoptera</taxon>
        <taxon>Polyphaga</taxon>
        <taxon>Cucujiformia</taxon>
        <taxon>Coccinelloidea</taxon>
        <taxon>Coccinellidae</taxon>
        <taxon>Epilachninae</taxon>
        <taxon>Epilachnini</taxon>
        <taxon>Henosepilachna</taxon>
    </lineage>
</organism>
<dbReference type="Proteomes" id="UP001431783">
    <property type="component" value="Unassembled WGS sequence"/>
</dbReference>
<proteinExistence type="predicted"/>
<sequence length="229" mass="27122">MSSQDDKDGVNLKQSTKKRKLYGRMSDVNKKIRLQSHETGRNCNCKRYKCFQVVNEEHRARILKDFNVLPSKDEQNLYLCGSISLLEIQRRPRKKESESKLNTANYAYRVRLVDEMQHLDASKTPIDMRGKHSTRPKKLSSALKTKVMDHIRSFRGRKSHYSLHDSSNIYLPEELNVKKMYDMFLDKNQLSYETYRSIFVNHFNIGFDIQEVIHAVQVMNFWLRQKLSN</sequence>
<evidence type="ECO:0000313" key="2">
    <source>
        <dbReference type="Proteomes" id="UP001431783"/>
    </source>
</evidence>
<protein>
    <submittedName>
        <fullName evidence="1">Uncharacterized protein</fullName>
    </submittedName>
</protein>
<accession>A0AAW1VCL8</accession>
<gene>
    <name evidence="1" type="ORF">WA026_007025</name>
</gene>
<evidence type="ECO:0000313" key="1">
    <source>
        <dbReference type="EMBL" id="KAK9889649.1"/>
    </source>
</evidence>
<dbReference type="PANTHER" id="PTHR10773">
    <property type="entry name" value="DNA-DIRECTED RNA POLYMERASES I, II, AND III SUBUNIT RPABC2"/>
    <property type="match status" value="1"/>
</dbReference>
<dbReference type="EMBL" id="JARQZJ010000123">
    <property type="protein sequence ID" value="KAK9889649.1"/>
    <property type="molecule type" value="Genomic_DNA"/>
</dbReference>